<dbReference type="GO" id="GO:0008270">
    <property type="term" value="F:zinc ion binding"/>
    <property type="evidence" value="ECO:0007669"/>
    <property type="project" value="UniProtKB-KW"/>
</dbReference>
<evidence type="ECO:0000256" key="3">
    <source>
        <dbReference type="SAM" id="Phobius"/>
    </source>
</evidence>
<protein>
    <recommendedName>
        <fullName evidence="8">Cyclic nucleotide-binding domain-containing protein</fullName>
    </recommendedName>
</protein>
<dbReference type="PANTHER" id="PTHR45689:SF5">
    <property type="entry name" value="I[[H]] CHANNEL, ISOFORM E"/>
    <property type="match status" value="1"/>
</dbReference>
<dbReference type="InterPro" id="IPR051413">
    <property type="entry name" value="K/Na_HCN_channel"/>
</dbReference>
<name>A0A8S1Q4Y4_PARPR</name>
<dbReference type="GO" id="GO:0098855">
    <property type="term" value="C:HCN channel complex"/>
    <property type="evidence" value="ECO:0007669"/>
    <property type="project" value="TreeGrafter"/>
</dbReference>
<proteinExistence type="predicted"/>
<feature type="compositionally biased region" description="Polar residues" evidence="2">
    <location>
        <begin position="878"/>
        <end position="892"/>
    </location>
</feature>
<keyword evidence="3" id="KW-1133">Transmembrane helix</keyword>
<keyword evidence="1" id="KW-0862">Zinc</keyword>
<feature type="compositionally biased region" description="Low complexity" evidence="2">
    <location>
        <begin position="766"/>
        <end position="787"/>
    </location>
</feature>
<accession>A0A8S1Q4Y4</accession>
<dbReference type="PANTHER" id="PTHR45689">
    <property type="entry name" value="I[[H]] CHANNEL, ISOFORM E"/>
    <property type="match status" value="1"/>
</dbReference>
<feature type="transmembrane region" description="Helical" evidence="3">
    <location>
        <begin position="430"/>
        <end position="450"/>
    </location>
</feature>
<evidence type="ECO:0000313" key="6">
    <source>
        <dbReference type="EMBL" id="CAD8109740.1"/>
    </source>
</evidence>
<evidence type="ECO:0008006" key="8">
    <source>
        <dbReference type="Google" id="ProtNLM"/>
    </source>
</evidence>
<keyword evidence="3" id="KW-0472">Membrane</keyword>
<dbReference type="OMA" id="IFIEFEQ"/>
<dbReference type="Proteomes" id="UP000688137">
    <property type="component" value="Unassembled WGS sequence"/>
</dbReference>
<organism evidence="6 7">
    <name type="scientific">Paramecium primaurelia</name>
    <dbReference type="NCBI Taxonomy" id="5886"/>
    <lineage>
        <taxon>Eukaryota</taxon>
        <taxon>Sar</taxon>
        <taxon>Alveolata</taxon>
        <taxon>Ciliophora</taxon>
        <taxon>Intramacronucleata</taxon>
        <taxon>Oligohymenophorea</taxon>
        <taxon>Peniculida</taxon>
        <taxon>Parameciidae</taxon>
        <taxon>Paramecium</taxon>
    </lineage>
</organism>
<reference evidence="6" key="1">
    <citation type="submission" date="2021-01" db="EMBL/GenBank/DDBJ databases">
        <authorList>
            <consortium name="Genoscope - CEA"/>
            <person name="William W."/>
        </authorList>
    </citation>
    <scope>NUCLEOTIDE SEQUENCE</scope>
</reference>
<dbReference type="PROSITE" id="PS50158">
    <property type="entry name" value="ZF_CCHC"/>
    <property type="match status" value="1"/>
</dbReference>
<sequence length="1128" mass="131901">MSSDIFIEFEQSYNVDQHQGCQNNSHIEDSNRKGSGGPARFTKKIDPFEEGDTPIQAPSIGSQIIENPLSSRQEKASELQKLQISPHDLVIEENPLVLTSKLEINRESNESKLQNQTAQINGSQQINNFLKLVIAKSSFNRFVDNLLQKSYVKKSHHFSDYQKSLMDDLRYLYQHKRVKKNWLQNICKRLKFFPILDQSSNLVIGWQILHILTTIIIFFWTPFNISFGVTYQQIVFGEMTVKSVEKCFLFSILIDSLIVINTSFIEKGVIIRSRRKIFINYLNSQGIYDMLSFIALLVGIENEIDRSHDKLGWQICPYLIFYCSRQFKLQDRVRKLEEFFNFTGLYQDFIELIKLLFMVIYVGHLFACLWHGVAFYQQGHRQTWIDTYVQDDEMFQKYNYAIYWAVQTMITVGYGDLTPQNQAERVCANFSMFLACGVFAFSFNSIGLMLTNLNSRQVLYKKSVNLLNQYLIKNQIKIELQQRIRNYYDYIFAEEQEINDEEVSQIKSKLSNSLLEELNFEIRHNVMRMNTLLAKFSQKTLKQLSLVIEEVRYSPEDQIIIQDTCDDSAMYMITKGTICIQFQDVNEGNNCREFSYLSKGDSFGEYAFFTGMPRTASAKSVGFSRAYKISRIQLLNVLAQCPQDMERFCEVRDSILESNNYQPAKLNCYSCNKFTHLIKDCPVLHYVADQERILKKANYPFLQERNYKYQRKKICRKKYHTLKESKQNLNIVKEFQSNYAFDNVSCIDEELEDSQSELTVSPQEYSSQTKSLSKLSRQQSQNRSLSQDNHLQPIQESDSSKDSGGLQNPRVKQTKQTIQTAGFCVTDSIHNKLASIKEEQLTDSLQDRQQQSSVNISISNLQKYEDFKFSQKNDQHLLTNNDNQRQSNQRTGQAKKLKKDDSQKHIQSQTQLDVKDRGQSLSNQIRKSRLSKDIREISQEFQFIDKRDVFKRKNSKTNLTKTTKTLKTLKFQDNPSQTQNQELSVPIFDTSCPSQSMELENFEQMKNFQYYFSWNNPCVVVPRALRILKMNIDKRRNFGNNFSLYTFNNLAMNKALRIKRKLKLIDDPIFDDINTKKSRYVNKIPRQTRIGNKRNTQQSDLIGLHLEKPSHITEISIQKSNFYDIKNN</sequence>
<feature type="region of interest" description="Disordered" evidence="2">
    <location>
        <begin position="878"/>
        <end position="926"/>
    </location>
</feature>
<feature type="transmembrane region" description="Helical" evidence="3">
    <location>
        <begin position="355"/>
        <end position="376"/>
    </location>
</feature>
<dbReference type="GO" id="GO:0035725">
    <property type="term" value="P:sodium ion transmembrane transport"/>
    <property type="evidence" value="ECO:0007669"/>
    <property type="project" value="TreeGrafter"/>
</dbReference>
<dbReference type="PROSITE" id="PS50042">
    <property type="entry name" value="CNMP_BINDING_3"/>
    <property type="match status" value="1"/>
</dbReference>
<evidence type="ECO:0000313" key="7">
    <source>
        <dbReference type="Proteomes" id="UP000688137"/>
    </source>
</evidence>
<keyword evidence="1" id="KW-0479">Metal-binding</keyword>
<feature type="region of interest" description="Disordered" evidence="2">
    <location>
        <begin position="20"/>
        <end position="41"/>
    </location>
</feature>
<gene>
    <name evidence="6" type="ORF">PPRIM_AZ9-3.1.T1410139</name>
</gene>
<dbReference type="Pfam" id="PF07885">
    <property type="entry name" value="Ion_trans_2"/>
    <property type="match status" value="1"/>
</dbReference>
<feature type="region of interest" description="Disordered" evidence="2">
    <location>
        <begin position="757"/>
        <end position="814"/>
    </location>
</feature>
<dbReference type="InterPro" id="IPR000595">
    <property type="entry name" value="cNMP-bd_dom"/>
</dbReference>
<evidence type="ECO:0000256" key="2">
    <source>
        <dbReference type="SAM" id="MobiDB-lite"/>
    </source>
</evidence>
<keyword evidence="7" id="KW-1185">Reference proteome</keyword>
<feature type="compositionally biased region" description="Polar residues" evidence="2">
    <location>
        <begin position="788"/>
        <end position="797"/>
    </location>
</feature>
<feature type="domain" description="CCHC-type" evidence="5">
    <location>
        <begin position="668"/>
        <end position="682"/>
    </location>
</feature>
<feature type="transmembrane region" description="Helical" evidence="3">
    <location>
        <begin position="277"/>
        <end position="300"/>
    </location>
</feature>
<evidence type="ECO:0000256" key="1">
    <source>
        <dbReference type="PROSITE-ProRule" id="PRU00047"/>
    </source>
</evidence>
<dbReference type="EMBL" id="CAJJDM010000145">
    <property type="protein sequence ID" value="CAD8109740.1"/>
    <property type="molecule type" value="Genomic_DNA"/>
</dbReference>
<dbReference type="CDD" id="cd00038">
    <property type="entry name" value="CAP_ED"/>
    <property type="match status" value="1"/>
</dbReference>
<dbReference type="Pfam" id="PF00027">
    <property type="entry name" value="cNMP_binding"/>
    <property type="match status" value="1"/>
</dbReference>
<dbReference type="GO" id="GO:0003676">
    <property type="term" value="F:nucleic acid binding"/>
    <property type="evidence" value="ECO:0007669"/>
    <property type="project" value="InterPro"/>
</dbReference>
<keyword evidence="1" id="KW-0863">Zinc-finger</keyword>
<dbReference type="GO" id="GO:0003254">
    <property type="term" value="P:regulation of membrane depolarization"/>
    <property type="evidence" value="ECO:0007669"/>
    <property type="project" value="TreeGrafter"/>
</dbReference>
<feature type="transmembrane region" description="Helical" evidence="3">
    <location>
        <begin position="248"/>
        <end position="265"/>
    </location>
</feature>
<keyword evidence="3" id="KW-0812">Transmembrane</keyword>
<comment type="caution">
    <text evidence="6">The sequence shown here is derived from an EMBL/GenBank/DDBJ whole genome shotgun (WGS) entry which is preliminary data.</text>
</comment>
<dbReference type="GO" id="GO:0005249">
    <property type="term" value="F:voltage-gated potassium channel activity"/>
    <property type="evidence" value="ECO:0007669"/>
    <property type="project" value="TreeGrafter"/>
</dbReference>
<dbReference type="AlphaFoldDB" id="A0A8S1Q4Y4"/>
<dbReference type="InterPro" id="IPR001878">
    <property type="entry name" value="Znf_CCHC"/>
</dbReference>
<dbReference type="SMART" id="SM00100">
    <property type="entry name" value="cNMP"/>
    <property type="match status" value="1"/>
</dbReference>
<dbReference type="InterPro" id="IPR013099">
    <property type="entry name" value="K_chnl_dom"/>
</dbReference>
<evidence type="ECO:0000259" key="5">
    <source>
        <dbReference type="PROSITE" id="PS50158"/>
    </source>
</evidence>
<evidence type="ECO:0000259" key="4">
    <source>
        <dbReference type="PROSITE" id="PS50042"/>
    </source>
</evidence>
<feature type="domain" description="Cyclic nucleotide-binding" evidence="4">
    <location>
        <begin position="532"/>
        <end position="647"/>
    </location>
</feature>
<feature type="transmembrane region" description="Helical" evidence="3">
    <location>
        <begin position="199"/>
        <end position="220"/>
    </location>
</feature>